<dbReference type="AlphaFoldDB" id="A0A553WGV9"/>
<dbReference type="InterPro" id="IPR029063">
    <property type="entry name" value="SAM-dependent_MTases_sf"/>
</dbReference>
<accession>A0A553WGV9</accession>
<keyword evidence="5" id="KW-1185">Reference proteome</keyword>
<dbReference type="OrthoDB" id="9784101at2"/>
<evidence type="ECO:0000313" key="4">
    <source>
        <dbReference type="EMBL" id="TSB03926.1"/>
    </source>
</evidence>
<proteinExistence type="predicted"/>
<sequence length="289" mass="32100">MSIWKRTGRCRCRNGLALHLRISTGKPLRLRQIWKRAEFRILSSTFARGTKAALVLAALGTTLLACKPVEEASDRPATSLEFPKPYRPVSEAGDTQFSTEAARDEAGEAKFVMDWAGIKLGTTVADIGAGEGYYTIRLAERVGPKGRVLAQDINRGALDRLGERVTREQLDNVAIKEGAIDDPRLPEKSFDRIFMVHMYHEVDEPYAFLWRLRPALAKGGEVIVVDRDRATDQHGIPPKLLFCEFAAVGYRLTGFSEELKLGGYIARFTLSGPRPEPSEIKTCGTPPKK</sequence>
<dbReference type="Gene3D" id="3.40.50.150">
    <property type="entry name" value="Vaccinia Virus protein VP39"/>
    <property type="match status" value="1"/>
</dbReference>
<dbReference type="GO" id="GO:0008168">
    <property type="term" value="F:methyltransferase activity"/>
    <property type="evidence" value="ECO:0007669"/>
    <property type="project" value="UniProtKB-KW"/>
</dbReference>
<dbReference type="Pfam" id="PF13649">
    <property type="entry name" value="Methyltransf_25"/>
    <property type="match status" value="1"/>
</dbReference>
<dbReference type="GO" id="GO:0032259">
    <property type="term" value="P:methylation"/>
    <property type="evidence" value="ECO:0007669"/>
    <property type="project" value="UniProtKB-KW"/>
</dbReference>
<keyword evidence="4" id="KW-0489">Methyltransferase</keyword>
<organism evidence="4 5">
    <name type="scientific">Sphingorhabdus contaminans</name>
    <dbReference type="NCBI Taxonomy" id="1343899"/>
    <lineage>
        <taxon>Bacteria</taxon>
        <taxon>Pseudomonadati</taxon>
        <taxon>Pseudomonadota</taxon>
        <taxon>Alphaproteobacteria</taxon>
        <taxon>Sphingomonadales</taxon>
        <taxon>Sphingomonadaceae</taxon>
        <taxon>Sphingorhabdus</taxon>
    </lineage>
</organism>
<comment type="caution">
    <text evidence="4">The sequence shown here is derived from an EMBL/GenBank/DDBJ whole genome shotgun (WGS) entry which is preliminary data.</text>
</comment>
<name>A0A553WGV9_9SPHN</name>
<reference evidence="4 5" key="1">
    <citation type="submission" date="2019-07" db="EMBL/GenBank/DDBJ databases">
        <authorList>
            <person name="Park M."/>
        </authorList>
    </citation>
    <scope>NUCLEOTIDE SEQUENCE [LARGE SCALE GENOMIC DNA]</scope>
    <source>
        <strain evidence="4 5">KCTC32445</strain>
    </source>
</reference>
<dbReference type="PANTHER" id="PTHR43861">
    <property type="entry name" value="TRANS-ACONITATE 2-METHYLTRANSFERASE-RELATED"/>
    <property type="match status" value="1"/>
</dbReference>
<evidence type="ECO:0000313" key="5">
    <source>
        <dbReference type="Proteomes" id="UP000320160"/>
    </source>
</evidence>
<dbReference type="EMBL" id="VKKU01000001">
    <property type="protein sequence ID" value="TSB03926.1"/>
    <property type="molecule type" value="Genomic_DNA"/>
</dbReference>
<dbReference type="CDD" id="cd02440">
    <property type="entry name" value="AdoMet_MTases"/>
    <property type="match status" value="1"/>
</dbReference>
<dbReference type="SUPFAM" id="SSF53335">
    <property type="entry name" value="S-adenosyl-L-methionine-dependent methyltransferases"/>
    <property type="match status" value="1"/>
</dbReference>
<feature type="region of interest" description="Disordered" evidence="2">
    <location>
        <begin position="77"/>
        <end position="99"/>
    </location>
</feature>
<evidence type="ECO:0000259" key="3">
    <source>
        <dbReference type="Pfam" id="PF13649"/>
    </source>
</evidence>
<gene>
    <name evidence="4" type="ORF">FOM92_00305</name>
</gene>
<evidence type="ECO:0000256" key="1">
    <source>
        <dbReference type="ARBA" id="ARBA00022679"/>
    </source>
</evidence>
<dbReference type="Proteomes" id="UP000320160">
    <property type="component" value="Unassembled WGS sequence"/>
</dbReference>
<keyword evidence="1 4" id="KW-0808">Transferase</keyword>
<protein>
    <submittedName>
        <fullName evidence="4">Class I SAM-dependent methyltransferase</fullName>
    </submittedName>
</protein>
<evidence type="ECO:0000256" key="2">
    <source>
        <dbReference type="SAM" id="MobiDB-lite"/>
    </source>
</evidence>
<feature type="domain" description="Methyltransferase" evidence="3">
    <location>
        <begin position="124"/>
        <end position="220"/>
    </location>
</feature>
<dbReference type="InterPro" id="IPR041698">
    <property type="entry name" value="Methyltransf_25"/>
</dbReference>